<dbReference type="Proteomes" id="UP000187439">
    <property type="component" value="Unassembled WGS sequence"/>
</dbReference>
<keyword evidence="1" id="KW-0812">Transmembrane</keyword>
<name>A0A1R0XWF9_9BACL</name>
<evidence type="ECO:0000313" key="3">
    <source>
        <dbReference type="Proteomes" id="UP000187439"/>
    </source>
</evidence>
<dbReference type="EMBL" id="MPTC01000013">
    <property type="protein sequence ID" value="OMD39450.1"/>
    <property type="molecule type" value="Genomic_DNA"/>
</dbReference>
<evidence type="ECO:0000313" key="2">
    <source>
        <dbReference type="EMBL" id="OMD39450.1"/>
    </source>
</evidence>
<evidence type="ECO:0000256" key="1">
    <source>
        <dbReference type="SAM" id="Phobius"/>
    </source>
</evidence>
<proteinExistence type="predicted"/>
<accession>A0A1R0XWF9</accession>
<reference evidence="2 3" key="1">
    <citation type="submission" date="2016-10" db="EMBL/GenBank/DDBJ databases">
        <title>Paenibacillus species isolates.</title>
        <authorList>
            <person name="Beno S.M."/>
        </authorList>
    </citation>
    <scope>NUCLEOTIDE SEQUENCE [LARGE SCALE GENOMIC DNA]</scope>
    <source>
        <strain evidence="2 3">FSL H7-0710</strain>
    </source>
</reference>
<dbReference type="AlphaFoldDB" id="A0A1R0XWF9"/>
<organism evidence="2 3">
    <name type="scientific">Paenibacillus odorifer</name>
    <dbReference type="NCBI Taxonomy" id="189426"/>
    <lineage>
        <taxon>Bacteria</taxon>
        <taxon>Bacillati</taxon>
        <taxon>Bacillota</taxon>
        <taxon>Bacilli</taxon>
        <taxon>Bacillales</taxon>
        <taxon>Paenibacillaceae</taxon>
        <taxon>Paenibacillus</taxon>
    </lineage>
</organism>
<feature type="transmembrane region" description="Helical" evidence="1">
    <location>
        <begin position="14"/>
        <end position="32"/>
    </location>
</feature>
<gene>
    <name evidence="2" type="ORF">BSK52_15800</name>
</gene>
<sequence length="65" mass="7302">MGRAFLSPSVYDRILVLVNVNVIALCAIEFLFGWGDLRSVADCAIRLAVNVHFDGFHQILMHEVQ</sequence>
<comment type="caution">
    <text evidence="2">The sequence shown here is derived from an EMBL/GenBank/DDBJ whole genome shotgun (WGS) entry which is preliminary data.</text>
</comment>
<protein>
    <submittedName>
        <fullName evidence="2">Uncharacterized protein</fullName>
    </submittedName>
</protein>
<keyword evidence="1" id="KW-1133">Transmembrane helix</keyword>
<keyword evidence="1" id="KW-0472">Membrane</keyword>